<comment type="caution">
    <text evidence="1">The sequence shown here is derived from an EMBL/GenBank/DDBJ whole genome shotgun (WGS) entry which is preliminary data.</text>
</comment>
<dbReference type="STRING" id="151549.A0A4C1ST04"/>
<evidence type="ECO:0000313" key="1">
    <source>
        <dbReference type="EMBL" id="GBP04340.1"/>
    </source>
</evidence>
<keyword evidence="1" id="KW-0689">Ribosomal protein</keyword>
<accession>A0A4C1ST04</accession>
<dbReference type="EMBL" id="BGZK01007518">
    <property type="protein sequence ID" value="GBP04340.1"/>
    <property type="molecule type" value="Genomic_DNA"/>
</dbReference>
<gene>
    <name evidence="1" type="primary">MRPS9</name>
    <name evidence="1" type="ORF">EVAR_72656_1</name>
</gene>
<evidence type="ECO:0000313" key="2">
    <source>
        <dbReference type="Proteomes" id="UP000299102"/>
    </source>
</evidence>
<dbReference type="Proteomes" id="UP000299102">
    <property type="component" value="Unassembled WGS sequence"/>
</dbReference>
<dbReference type="AlphaFoldDB" id="A0A4C1ST04"/>
<dbReference type="GO" id="GO:0005840">
    <property type="term" value="C:ribosome"/>
    <property type="evidence" value="ECO:0007669"/>
    <property type="project" value="UniProtKB-KW"/>
</dbReference>
<protein>
    <submittedName>
        <fullName evidence="1">28S ribosomal protein S9, mitochondrial</fullName>
    </submittedName>
</protein>
<organism evidence="1 2">
    <name type="scientific">Eumeta variegata</name>
    <name type="common">Bagworm moth</name>
    <name type="synonym">Eumeta japonica</name>
    <dbReference type="NCBI Taxonomy" id="151549"/>
    <lineage>
        <taxon>Eukaryota</taxon>
        <taxon>Metazoa</taxon>
        <taxon>Ecdysozoa</taxon>
        <taxon>Arthropoda</taxon>
        <taxon>Hexapoda</taxon>
        <taxon>Insecta</taxon>
        <taxon>Pterygota</taxon>
        <taxon>Neoptera</taxon>
        <taxon>Endopterygota</taxon>
        <taxon>Lepidoptera</taxon>
        <taxon>Glossata</taxon>
        <taxon>Ditrysia</taxon>
        <taxon>Tineoidea</taxon>
        <taxon>Psychidae</taxon>
        <taxon>Oiketicinae</taxon>
        <taxon>Eumeta</taxon>
    </lineage>
</organism>
<proteinExistence type="predicted"/>
<keyword evidence="1" id="KW-0687">Ribonucleoprotein</keyword>
<name>A0A4C1ST04_EUMVA</name>
<dbReference type="OrthoDB" id="10254627at2759"/>
<sequence>MMGEDPETFTQEDVDNAIQYLFPSGVYDKKARPIMKRPEEIFPARKAAEFDETGRPFHSMFYTGNPNMFKLLYDIVEELNKLYDLEERMMRRGQKPDSNLKVSHK</sequence>
<reference evidence="1 2" key="1">
    <citation type="journal article" date="2019" name="Commun. Biol.">
        <title>The bagworm genome reveals a unique fibroin gene that provides high tensile strength.</title>
        <authorList>
            <person name="Kono N."/>
            <person name="Nakamura H."/>
            <person name="Ohtoshi R."/>
            <person name="Tomita M."/>
            <person name="Numata K."/>
            <person name="Arakawa K."/>
        </authorList>
    </citation>
    <scope>NUCLEOTIDE SEQUENCE [LARGE SCALE GENOMIC DNA]</scope>
</reference>
<keyword evidence="2" id="KW-1185">Reference proteome</keyword>